<dbReference type="AlphaFoldDB" id="A9JXH7"/>
<dbReference type="eggNOG" id="KOG1202">
    <property type="taxonomic scope" value="Eukaryota"/>
</dbReference>
<gene>
    <name evidence="2" type="ORF">SNOG_20181</name>
</gene>
<name>A9JXH7_PHANO</name>
<dbReference type="PANTHER" id="PTHR43775:SF18">
    <property type="entry name" value="ENZYME, PUTATIVE (JCVI)-RELATED"/>
    <property type="match status" value="1"/>
</dbReference>
<dbReference type="VEuPathDB" id="FungiDB:JI435_159650"/>
<feature type="domain" description="Beta-ketoacyl synthase-like N-terminal" evidence="1">
    <location>
        <begin position="9"/>
        <end position="88"/>
    </location>
</feature>
<dbReference type="GeneID" id="5983026"/>
<dbReference type="InterPro" id="IPR050091">
    <property type="entry name" value="PKS_NRPS_Biosynth_Enz"/>
</dbReference>
<dbReference type="EMBL" id="CH445366">
    <property type="protein sequence ID" value="EDP89883.1"/>
    <property type="molecule type" value="Genomic_DNA"/>
</dbReference>
<accession>A9JXH7</accession>
<dbReference type="InParanoid" id="A9JXH7"/>
<proteinExistence type="predicted"/>
<organism evidence="2 3">
    <name type="scientific">Phaeosphaeria nodorum (strain SN15 / ATCC MYA-4574 / FGSC 10173)</name>
    <name type="common">Glume blotch fungus</name>
    <name type="synonym">Parastagonospora nodorum</name>
    <dbReference type="NCBI Taxonomy" id="321614"/>
    <lineage>
        <taxon>Eukaryota</taxon>
        <taxon>Fungi</taxon>
        <taxon>Dikarya</taxon>
        <taxon>Ascomycota</taxon>
        <taxon>Pezizomycotina</taxon>
        <taxon>Dothideomycetes</taxon>
        <taxon>Pleosporomycetidae</taxon>
        <taxon>Pleosporales</taxon>
        <taxon>Pleosporineae</taxon>
        <taxon>Phaeosphaeriaceae</taxon>
        <taxon>Parastagonospora</taxon>
    </lineage>
</organism>
<dbReference type="InterPro" id="IPR014030">
    <property type="entry name" value="Ketoacyl_synth_N"/>
</dbReference>
<sequence>MSKLQYRQEPLAIIGFGCRLPGGNSNPQKLWEFLERGEVAYNKAPKDRFNIDGHYDGSHKPRTMRQGGGMFLNDVDLADFDAPFFEISGTGKDYP</sequence>
<dbReference type="Proteomes" id="UP000001055">
    <property type="component" value="Unassembled WGS sequence"/>
</dbReference>
<dbReference type="InterPro" id="IPR016039">
    <property type="entry name" value="Thiolase-like"/>
</dbReference>
<dbReference type="PANTHER" id="PTHR43775">
    <property type="entry name" value="FATTY ACID SYNTHASE"/>
    <property type="match status" value="1"/>
</dbReference>
<dbReference type="HOGENOM" id="CLU_000022_16_15_1"/>
<dbReference type="Pfam" id="PF00109">
    <property type="entry name" value="ketoacyl-synt"/>
    <property type="match status" value="1"/>
</dbReference>
<dbReference type="RefSeq" id="XP_001806096.1">
    <property type="nucleotide sequence ID" value="XM_001806044.1"/>
</dbReference>
<dbReference type="GO" id="GO:0016746">
    <property type="term" value="F:acyltransferase activity"/>
    <property type="evidence" value="ECO:0007669"/>
    <property type="project" value="InterPro"/>
</dbReference>
<reference evidence="3" key="1">
    <citation type="journal article" date="2007" name="Plant Cell">
        <title>Dothideomycete-plant interactions illuminated by genome sequencing and EST analysis of the wheat pathogen Stagonospora nodorum.</title>
        <authorList>
            <person name="Hane J.K."/>
            <person name="Lowe R.G."/>
            <person name="Solomon P.S."/>
            <person name="Tan K.C."/>
            <person name="Schoch C.L."/>
            <person name="Spatafora J.W."/>
            <person name="Crous P.W."/>
            <person name="Kodira C."/>
            <person name="Birren B.W."/>
            <person name="Galagan J.E."/>
            <person name="Torriani S.F."/>
            <person name="McDonald B.A."/>
            <person name="Oliver R.P."/>
        </authorList>
    </citation>
    <scope>NUCLEOTIDE SEQUENCE [LARGE SCALE GENOMIC DNA]</scope>
    <source>
        <strain evidence="3">SN15 / ATCC MYA-4574 / FGSC 10173</strain>
    </source>
</reference>
<protein>
    <recommendedName>
        <fullName evidence="1">Beta-ketoacyl synthase-like N-terminal domain-containing protein</fullName>
    </recommendedName>
</protein>
<dbReference type="STRING" id="321614.A9JXH7"/>
<dbReference type="SUPFAM" id="SSF53901">
    <property type="entry name" value="Thiolase-like"/>
    <property type="match status" value="1"/>
</dbReference>
<dbReference type="KEGG" id="pno:SNOG_20181"/>
<dbReference type="Gene3D" id="3.40.47.10">
    <property type="match status" value="1"/>
</dbReference>
<evidence type="ECO:0000259" key="1">
    <source>
        <dbReference type="Pfam" id="PF00109"/>
    </source>
</evidence>
<evidence type="ECO:0000313" key="3">
    <source>
        <dbReference type="Proteomes" id="UP000001055"/>
    </source>
</evidence>
<evidence type="ECO:0000313" key="2">
    <source>
        <dbReference type="EMBL" id="EDP89883.1"/>
    </source>
</evidence>